<accession>W5YMH2</accession>
<reference evidence="1 2" key="1">
    <citation type="journal article" date="2014" name="Genome Announc.">
        <title>Draft Genome Sequences of Marinobacter similis A3d10T and Marinobacter salarius R9SW1T.</title>
        <authorList>
            <person name="Ivanova E.P."/>
            <person name="Ng H.J."/>
            <person name="Webb H.K."/>
            <person name="Feng G."/>
            <person name="Oshima K."/>
            <person name="Hattori M."/>
            <person name="Ohkuma M."/>
            <person name="Sergeev A.F."/>
            <person name="Mikhailov V.V."/>
            <person name="Crawford R.J."/>
            <person name="Sawabe T."/>
        </authorList>
    </citation>
    <scope>NUCLEOTIDE SEQUENCE [LARGE SCALE GENOMIC DNA]</scope>
    <source>
        <strain evidence="1 2">A3d10</strain>
    </source>
</reference>
<evidence type="ECO:0000313" key="2">
    <source>
        <dbReference type="Proteomes" id="UP000061489"/>
    </source>
</evidence>
<keyword evidence="2" id="KW-1185">Reference proteome</keyword>
<proteinExistence type="predicted"/>
<organism evidence="1 2">
    <name type="scientific">Marinobacter similis</name>
    <dbReference type="NCBI Taxonomy" id="1420916"/>
    <lineage>
        <taxon>Bacteria</taxon>
        <taxon>Pseudomonadati</taxon>
        <taxon>Pseudomonadota</taxon>
        <taxon>Gammaproteobacteria</taxon>
        <taxon>Pseudomonadales</taxon>
        <taxon>Marinobacteraceae</taxon>
        <taxon>Marinobacter</taxon>
    </lineage>
</organism>
<evidence type="ECO:0000313" key="1">
    <source>
        <dbReference type="EMBL" id="AHI30109.1"/>
    </source>
</evidence>
<protein>
    <submittedName>
        <fullName evidence="1">Uncharacterized protein</fullName>
    </submittedName>
</protein>
<dbReference type="HOGENOM" id="CLU_3100596_0_0_6"/>
<dbReference type="EMBL" id="CP007151">
    <property type="protein sequence ID" value="AHI30109.1"/>
    <property type="molecule type" value="Genomic_DNA"/>
</dbReference>
<dbReference type="AlphaFoldDB" id="W5YMH2"/>
<dbReference type="KEGG" id="msx:AU14_11570"/>
<dbReference type="Proteomes" id="UP000061489">
    <property type="component" value="Chromosome"/>
</dbReference>
<gene>
    <name evidence="1" type="ORF">AU14_11570</name>
</gene>
<dbReference type="STRING" id="1420916.AU14_11570"/>
<sequence length="51" mass="5455">MTEKAGPWSGFFVPVLWFQKDGHGQAEFAHCTGGGNVTGQKPPAKPEIICP</sequence>
<name>W5YMH2_9GAMM</name>